<comment type="similarity">
    <text evidence="2">Belongs to the TMEM131 family.</text>
</comment>
<dbReference type="InterPro" id="IPR056311">
    <property type="entry name" value="TMEM131_Ig_2"/>
</dbReference>
<dbReference type="InterPro" id="IPR022113">
    <property type="entry name" value="TMEM131L_N"/>
</dbReference>
<feature type="compositionally biased region" description="Low complexity" evidence="7">
    <location>
        <begin position="1524"/>
        <end position="1539"/>
    </location>
</feature>
<evidence type="ECO:0000256" key="6">
    <source>
        <dbReference type="ARBA" id="ARBA00023136"/>
    </source>
</evidence>
<feature type="region of interest" description="Disordered" evidence="7">
    <location>
        <begin position="551"/>
        <end position="574"/>
    </location>
</feature>
<evidence type="ECO:0000256" key="3">
    <source>
        <dbReference type="ARBA" id="ARBA00022692"/>
    </source>
</evidence>
<evidence type="ECO:0000259" key="9">
    <source>
        <dbReference type="Pfam" id="PF24495"/>
    </source>
</evidence>
<evidence type="ECO:0000313" key="11">
    <source>
        <dbReference type="EMBL" id="CAD9085039.1"/>
    </source>
</evidence>
<reference evidence="11" key="1">
    <citation type="submission" date="2021-01" db="EMBL/GenBank/DDBJ databases">
        <authorList>
            <person name="Corre E."/>
            <person name="Pelletier E."/>
            <person name="Niang G."/>
            <person name="Scheremetjew M."/>
            <person name="Finn R."/>
            <person name="Kale V."/>
            <person name="Holt S."/>
            <person name="Cochrane G."/>
            <person name="Meng A."/>
            <person name="Brown T."/>
            <person name="Cohen L."/>
        </authorList>
    </citation>
    <scope>NUCLEOTIDE SEQUENCE</scope>
    <source>
        <strain evidence="11">WS</strain>
    </source>
</reference>
<feature type="compositionally biased region" description="Basic and acidic residues" evidence="7">
    <location>
        <begin position="563"/>
        <end position="572"/>
    </location>
</feature>
<keyword evidence="6" id="KW-0472">Membrane</keyword>
<feature type="compositionally biased region" description="Polar residues" evidence="7">
    <location>
        <begin position="1555"/>
        <end position="1574"/>
    </location>
</feature>
<feature type="compositionally biased region" description="Polar residues" evidence="7">
    <location>
        <begin position="1506"/>
        <end position="1517"/>
    </location>
</feature>
<feature type="compositionally biased region" description="Basic and acidic residues" evidence="7">
    <location>
        <begin position="1278"/>
        <end position="1290"/>
    </location>
</feature>
<dbReference type="EMBL" id="HBGD01010098">
    <property type="protein sequence ID" value="CAD9085039.1"/>
    <property type="molecule type" value="Transcribed_RNA"/>
</dbReference>
<evidence type="ECO:0000256" key="2">
    <source>
        <dbReference type="ARBA" id="ARBA00006682"/>
    </source>
</evidence>
<dbReference type="Pfam" id="PF24501">
    <property type="entry name" value="Ig_TMEM131L_5"/>
    <property type="match status" value="1"/>
</dbReference>
<accession>A0A7S1KTK6</accession>
<sequence length="1714" mass="189695">MSISFSSLFRSRLRYMPTEHPSTRISSHFIFHSFMLLVFLSIVSSSLHAKITTTHNDISMENQKGQLLSHSSKDAKIQFDPPFLAFNESPLCITSISSINLVNTNHKDNITILSVSTDSLHFHPSILVQQSVAEPGGKKNATINIIFLPRVAGKVPDAVLVVQTNIGAFVYHMSGEGVINDYRLSPVLNHKLPVDVDYRKPIHIHNPHSETLLIKEIYTSELFLLLGLPEISENSNDATAPSSKATSAAIRKNPNVAGTLWTIPPHSSKTVIFLNFKAKQAGTYQGFVHLKTNFDPLIVHVEFIVSKNGVHRVVDELDFGTIISPSEHRKREVMLLNSSPHPVMVSDVYAASPDAHIQIDFVKGKILPAETVSSAATVVYSGKTEGEFTGSILFKTNDSVQVGSRIEVPYKARVLYGTLDYLADSTAFHVGSEAHLEKEQISELTFMNKFSVPVQFKSAIVEDDATYSIHGFESGRILHPSEKMKMLKVHVHPNDTNLLQKSNLIIETNITKVSVPLYSFHGDLAFEVASKEDDEIASTAASHEIISRTSAGVERASQNNDSVEQRDADKNTKTSNAANINFGVLELDSEKHFEFYLTNKNPVPVDINSWKLVFSDDEGGNCSEGNEVRVNFIKLIPGDTSMIDSVFYDATASRKREPSDSSQHDSSISLQSGDQALMRVSVHSTQVCEQHGHIVFDTTYRKVKVALDLIVMEGSLSFSALDFHFADAFPGRIERMPVLAENSYSRNVTITEIASEDNRFEFVANSRQIRTSSANAERAETFHEIGYVQFNPSVLSKKINYMRDKRQNRKHHEFAAVVTPDEINNYIQRRSLFHSMQRKGETKISSQISFKTDVMKTHRFQVSAELIMPQLSTIGPHFDLGRIQVGTEPLSRMITIKNPSDHPLHVKLLIGNDALKSSILTEYRQDPTRFAKYSQFFIDTSAEGAVPSAIIEAHSQKDLGPIVFTPSSMGDTHAVLYIRNNLTIFDFVEIHAVGSNGRLVVFQDDQLATQELHFHIEQAHLMGARMISPKSSATTNVGDNSGEDAQAERYLKVFSLSNTGNDDLLIHKSFLSGYDSCSAQGVTLHSCGKFKLKPGDKRTYKISFQPDFKSQVQIMEIRFDTNQGSITFPIRFETPSARLPFFSQLSEYGTNRLFSVRGFITLLIVGIGLGVMMYILRELRSVDAKASSRVRSKVVDEMQDVESANNTIQTQDSTDSEDEPLSEPMTTKNPVRSTAKKSSRNSRQVKKIPLSEEKIADTVLDIKEEVVEVQPVQEDEGRIADSLRQREGRRVKTSNVSQSIPPASSHVKHASPAANKSDAVPKVQKHASKSYHTPSPVETPEQSKKSDQSEHQNRKALMKSIGSEPTSDESRTKAGSKASAQKETKEIKSTPFSKKHTDTNTGAEPACTTSVLTTKSRSSSVSSESSVRDRNRSTSTSSTDHAHFKNKASTTASRPSTSVEKQRFRSTGFSDPEKRVYRSKSYESRRAQMQSREHRSRNKPHVVHKSANSSPSQSQQENGRESRSVSPSPNQSPQPIQAPTVAPSNNKSIPEKVKTSNPHNLIQSVKSKSDSMASANAALETNFESLFTPTSMLQASASSLGARSIPSWDVYASSTPRPVDNSPMFSLFHHGSGGSSNSSPNPADVFSQGNDCTGTGGLFVNRPNTLPTTRQISKSSSLFEQSDPYDFFVSEKKNSNKPMELFFKPSGGKKDGAQ</sequence>
<feature type="compositionally biased region" description="Polar residues" evidence="7">
    <location>
        <begin position="1662"/>
        <end position="1677"/>
    </location>
</feature>
<feature type="compositionally biased region" description="Basic residues" evidence="7">
    <location>
        <begin position="1234"/>
        <end position="1246"/>
    </location>
</feature>
<feature type="compositionally biased region" description="Basic residues" evidence="7">
    <location>
        <begin position="1494"/>
        <end position="1504"/>
    </location>
</feature>
<keyword evidence="3" id="KW-0812">Transmembrane</keyword>
<dbReference type="PANTHER" id="PTHR22050:SF0">
    <property type="entry name" value="TRANSMEMBRANE PROTEIN 131 HOMOLOG"/>
    <property type="match status" value="1"/>
</dbReference>
<feature type="domain" description="TMEM131L fifth Ig-like" evidence="10">
    <location>
        <begin position="1058"/>
        <end position="1124"/>
    </location>
</feature>
<feature type="domain" description="Transmembrane protein 131-like N-terminal" evidence="8">
    <location>
        <begin position="78"/>
        <end position="163"/>
    </location>
</feature>
<feature type="compositionally biased region" description="Basic and acidic residues" evidence="7">
    <location>
        <begin position="1471"/>
        <end position="1486"/>
    </location>
</feature>
<dbReference type="Pfam" id="PF12371">
    <property type="entry name" value="TMEM131_like_N"/>
    <property type="match status" value="1"/>
</dbReference>
<feature type="region of interest" description="Disordered" evidence="7">
    <location>
        <begin position="1630"/>
        <end position="1677"/>
    </location>
</feature>
<keyword evidence="4" id="KW-0732">Signal</keyword>
<proteinExistence type="inferred from homology"/>
<keyword evidence="5" id="KW-1133">Transmembrane helix</keyword>
<dbReference type="InterPro" id="IPR055437">
    <property type="entry name" value="TMEM131L_Ig_5"/>
</dbReference>
<evidence type="ECO:0000256" key="1">
    <source>
        <dbReference type="ARBA" id="ARBA00004479"/>
    </source>
</evidence>
<feature type="compositionally biased region" description="Polar residues" evidence="7">
    <location>
        <begin position="1202"/>
        <end position="1213"/>
    </location>
</feature>
<evidence type="ECO:0008006" key="12">
    <source>
        <dbReference type="Google" id="ProtNLM"/>
    </source>
</evidence>
<feature type="region of interest" description="Disordered" evidence="7">
    <location>
        <begin position="1193"/>
        <end position="1249"/>
    </location>
</feature>
<evidence type="ECO:0000256" key="4">
    <source>
        <dbReference type="ARBA" id="ARBA00022729"/>
    </source>
</evidence>
<evidence type="ECO:0000259" key="10">
    <source>
        <dbReference type="Pfam" id="PF24501"/>
    </source>
</evidence>
<protein>
    <recommendedName>
        <fullName evidence="12">Transmembrane protein 131-like N-terminal domain-containing protein</fullName>
    </recommendedName>
</protein>
<gene>
    <name evidence="11" type="ORF">PCOS0759_LOCUS8293</name>
</gene>
<feature type="compositionally biased region" description="Polar residues" evidence="7">
    <location>
        <begin position="1293"/>
        <end position="1302"/>
    </location>
</feature>
<dbReference type="Pfam" id="PF24495">
    <property type="entry name" value="Ig_TMEM131_2"/>
    <property type="match status" value="1"/>
</dbReference>
<evidence type="ECO:0000256" key="7">
    <source>
        <dbReference type="SAM" id="MobiDB-lite"/>
    </source>
</evidence>
<dbReference type="PANTHER" id="PTHR22050">
    <property type="entry name" value="RW1 PROTEIN HOMOLOG"/>
    <property type="match status" value="1"/>
</dbReference>
<dbReference type="GO" id="GO:0016020">
    <property type="term" value="C:membrane"/>
    <property type="evidence" value="ECO:0007669"/>
    <property type="project" value="UniProtKB-SubCell"/>
</dbReference>
<feature type="compositionally biased region" description="Basic and acidic residues" evidence="7">
    <location>
        <begin position="1341"/>
        <end position="1353"/>
    </location>
</feature>
<organism evidence="11">
    <name type="scientific">Percolomonas cosmopolitus</name>
    <dbReference type="NCBI Taxonomy" id="63605"/>
    <lineage>
        <taxon>Eukaryota</taxon>
        <taxon>Discoba</taxon>
        <taxon>Heterolobosea</taxon>
        <taxon>Tetramitia</taxon>
        <taxon>Eutetramitia</taxon>
        <taxon>Percolomonadidae</taxon>
        <taxon>Percolomonas</taxon>
    </lineage>
</organism>
<comment type="subcellular location">
    <subcellularLocation>
        <location evidence="1">Membrane</location>
        <topology evidence="1">Single-pass type I membrane protein</topology>
    </subcellularLocation>
</comment>
<dbReference type="InterPro" id="IPR039877">
    <property type="entry name" value="TMEM131-like"/>
</dbReference>
<feature type="compositionally biased region" description="Polar residues" evidence="7">
    <location>
        <begin position="1447"/>
        <end position="1469"/>
    </location>
</feature>
<name>A0A7S1KTK6_9EUKA</name>
<feature type="domain" description="TMEM131 second Ig-like" evidence="9">
    <location>
        <begin position="182"/>
        <end position="291"/>
    </location>
</feature>
<evidence type="ECO:0000259" key="8">
    <source>
        <dbReference type="Pfam" id="PF12371"/>
    </source>
</evidence>
<feature type="compositionally biased region" description="Low complexity" evidence="7">
    <location>
        <begin position="1408"/>
        <end position="1425"/>
    </location>
</feature>
<evidence type="ECO:0000256" key="5">
    <source>
        <dbReference type="ARBA" id="ARBA00022989"/>
    </source>
</evidence>
<feature type="region of interest" description="Disordered" evidence="7">
    <location>
        <begin position="1278"/>
        <end position="1575"/>
    </location>
</feature>